<comment type="caution">
    <text evidence="2">The sequence shown here is derived from an EMBL/GenBank/DDBJ whole genome shotgun (WGS) entry which is preliminary data.</text>
</comment>
<dbReference type="Proteomes" id="UP001198190">
    <property type="component" value="Unassembled WGS sequence"/>
</dbReference>
<sequence>MLNLIVQKKIKMNFHYLKKWRKNNENIWRRTSC</sequence>
<organism evidence="2 3">
    <name type="scientific">Megamonas funiformis</name>
    <dbReference type="NCBI Taxonomy" id="437897"/>
    <lineage>
        <taxon>Bacteria</taxon>
        <taxon>Bacillati</taxon>
        <taxon>Bacillota</taxon>
        <taxon>Negativicutes</taxon>
        <taxon>Selenomonadales</taxon>
        <taxon>Selenomonadaceae</taxon>
        <taxon>Megamonas</taxon>
    </lineage>
</organism>
<evidence type="ECO:0000313" key="2">
    <source>
        <dbReference type="EMBL" id="MCB6828785.1"/>
    </source>
</evidence>
<evidence type="ECO:0000313" key="3">
    <source>
        <dbReference type="Proteomes" id="UP001198190"/>
    </source>
</evidence>
<reference evidence="2" key="1">
    <citation type="submission" date="2021-10" db="EMBL/GenBank/DDBJ databases">
        <title>Collection of gut derived symbiotic bacterial strains cultured from healthy donors.</title>
        <authorList>
            <person name="Lin H."/>
            <person name="Littmann E."/>
            <person name="Claire K."/>
            <person name="Pamer E."/>
        </authorList>
    </citation>
    <scope>NUCLEOTIDE SEQUENCE</scope>
    <source>
        <strain evidence="2">MSK.7.16</strain>
    </source>
</reference>
<name>A0AAW4U2N5_9FIRM</name>
<proteinExistence type="predicted"/>
<accession>A0AAW4U2N5</accession>
<gene>
    <name evidence="2" type="ORF">LIY65_08785</name>
</gene>
<dbReference type="Pfam" id="PF08213">
    <property type="entry name" value="COX24_C"/>
    <property type="match status" value="1"/>
</dbReference>
<protein>
    <submittedName>
        <fullName evidence="2">AURKAIP1/COX24 domain-containing protein</fullName>
    </submittedName>
</protein>
<feature type="domain" description="Ribosomal protein mS38 C-terminal" evidence="1">
    <location>
        <begin position="1"/>
        <end position="30"/>
    </location>
</feature>
<dbReference type="EMBL" id="JAJCGD010000025">
    <property type="protein sequence ID" value="MCB6828785.1"/>
    <property type="molecule type" value="Genomic_DNA"/>
</dbReference>
<dbReference type="AlphaFoldDB" id="A0AAW4U2N5"/>
<evidence type="ECO:0000259" key="1">
    <source>
        <dbReference type="Pfam" id="PF08213"/>
    </source>
</evidence>
<dbReference type="InterPro" id="IPR013177">
    <property type="entry name" value="Ribosomal_mS38_C"/>
</dbReference>